<name>A0A1G6IU29_9BACT</name>
<dbReference type="GO" id="GO:0046084">
    <property type="term" value="P:adenine biosynthetic process"/>
    <property type="evidence" value="ECO:0007669"/>
    <property type="project" value="TreeGrafter"/>
</dbReference>
<dbReference type="EMBL" id="FMYP01000017">
    <property type="protein sequence ID" value="SDC09964.1"/>
    <property type="molecule type" value="Genomic_DNA"/>
</dbReference>
<evidence type="ECO:0000313" key="14">
    <source>
        <dbReference type="EMBL" id="SDC09964.1"/>
    </source>
</evidence>
<keyword evidence="15" id="KW-1185">Reference proteome</keyword>
<comment type="pathway">
    <text evidence="1">Purine metabolism; IMP biosynthesis via de novo pathway; 5-amino-1-(5-phospho-D-ribosyl)imidazole from N(2)-formyl-N(1)-(5-phospho-D-ribosyl)glycinamide: step 2/2.</text>
</comment>
<evidence type="ECO:0000256" key="6">
    <source>
        <dbReference type="ARBA" id="ARBA00022741"/>
    </source>
</evidence>
<sequence>MEKQSRYERRGVSASKEDVHNAIKNLDKGLYPKAFCKVVPDILGGDPDYCNIMHADGAGTKSALAYAYWRETGDMSVWKGIAQDAIVMNTDDLLCIGAYNNILLSSTIGRNKRLIPGEVITAIIEGTEEFIQQMRDLGIDIHLTGGETADVGDLVRTIIVDSTVTARMKRSRVITNASIQDGDIIVGLCSYGQATYEKEYNGGMGSNGLTSARHDVFNKLVGEKYPESFDTGIPSDVAYSGKFNLTEMVDSVGMTVGKLVLSPTRTYAPIIREILNNYWPVVHGLIHCSGGAQTKVLNFVDNLHIIKDNMFPVPPLFNLIQHYSQTDWKEMYKVFNMGHRFEVYVYPEFADDIVAISREFGVDAQIIGRVESHKGKMVTVKSDLGTFQYR</sequence>
<evidence type="ECO:0000256" key="4">
    <source>
        <dbReference type="ARBA" id="ARBA00020367"/>
    </source>
</evidence>
<dbReference type="InterPro" id="IPR004733">
    <property type="entry name" value="PurM_cligase"/>
</dbReference>
<dbReference type="Gene3D" id="3.30.1330.10">
    <property type="entry name" value="PurM-like, N-terminal domain"/>
    <property type="match status" value="1"/>
</dbReference>
<evidence type="ECO:0000256" key="8">
    <source>
        <dbReference type="ARBA" id="ARBA00031908"/>
    </source>
</evidence>
<dbReference type="PANTHER" id="PTHR10520">
    <property type="entry name" value="TRIFUNCTIONAL PURINE BIOSYNTHETIC PROTEIN ADENOSINE-3-RELATED"/>
    <property type="match status" value="1"/>
</dbReference>
<dbReference type="InterPro" id="IPR036921">
    <property type="entry name" value="PurM-like_N_sf"/>
</dbReference>
<evidence type="ECO:0000259" key="13">
    <source>
        <dbReference type="Pfam" id="PF02769"/>
    </source>
</evidence>
<dbReference type="GO" id="GO:0004637">
    <property type="term" value="F:phosphoribosylamine-glycine ligase activity"/>
    <property type="evidence" value="ECO:0007669"/>
    <property type="project" value="TreeGrafter"/>
</dbReference>
<evidence type="ECO:0000256" key="9">
    <source>
        <dbReference type="ARBA" id="ARBA00032931"/>
    </source>
</evidence>
<dbReference type="Pfam" id="PF02769">
    <property type="entry name" value="AIRS_C"/>
    <property type="match status" value="1"/>
</dbReference>
<comment type="similarity">
    <text evidence="2">Belongs to the AIR synthase family.</text>
</comment>
<dbReference type="InterPro" id="IPR016188">
    <property type="entry name" value="PurM-like_N"/>
</dbReference>
<protein>
    <recommendedName>
        <fullName evidence="4">Phosphoribosylformylglycinamidine cyclo-ligase</fullName>
        <ecNumber evidence="3">6.3.3.1</ecNumber>
    </recommendedName>
    <alternativeName>
        <fullName evidence="9">AIR synthase</fullName>
    </alternativeName>
    <alternativeName>
        <fullName evidence="10">AIRS</fullName>
    </alternativeName>
    <alternativeName>
        <fullName evidence="8">Phosphoribosyl-aminoimidazole synthetase</fullName>
    </alternativeName>
</protein>
<keyword evidence="6" id="KW-0547">Nucleotide-binding</keyword>
<dbReference type="EC" id="6.3.3.1" evidence="3"/>
<dbReference type="GO" id="GO:0004641">
    <property type="term" value="F:phosphoribosylformylglycinamidine cyclo-ligase activity"/>
    <property type="evidence" value="ECO:0007669"/>
    <property type="project" value="UniProtKB-EC"/>
</dbReference>
<dbReference type="RefSeq" id="WP_092437070.1">
    <property type="nucleotide sequence ID" value="NZ_FMYP01000017.1"/>
</dbReference>
<dbReference type="Proteomes" id="UP000199452">
    <property type="component" value="Unassembled WGS sequence"/>
</dbReference>
<evidence type="ECO:0000313" key="15">
    <source>
        <dbReference type="Proteomes" id="UP000199452"/>
    </source>
</evidence>
<proteinExistence type="inferred from homology"/>
<dbReference type="OrthoDB" id="9802507at2"/>
<accession>A0A1G6IU29</accession>
<evidence type="ECO:0000256" key="2">
    <source>
        <dbReference type="ARBA" id="ARBA00010280"/>
    </source>
</evidence>
<feature type="domain" description="PurM-like N-terminal" evidence="12">
    <location>
        <begin position="47"/>
        <end position="167"/>
    </location>
</feature>
<gene>
    <name evidence="14" type="ORF">SAMN05216323_101728</name>
</gene>
<evidence type="ECO:0000256" key="3">
    <source>
        <dbReference type="ARBA" id="ARBA00013047"/>
    </source>
</evidence>
<dbReference type="SUPFAM" id="SSF55326">
    <property type="entry name" value="PurM N-terminal domain-like"/>
    <property type="match status" value="1"/>
</dbReference>
<dbReference type="STRING" id="1640674.SAMN05216323_101728"/>
<evidence type="ECO:0000256" key="5">
    <source>
        <dbReference type="ARBA" id="ARBA00022598"/>
    </source>
</evidence>
<dbReference type="GO" id="GO:0005829">
    <property type="term" value="C:cytosol"/>
    <property type="evidence" value="ECO:0007669"/>
    <property type="project" value="TreeGrafter"/>
</dbReference>
<dbReference type="SUPFAM" id="SSF56042">
    <property type="entry name" value="PurM C-terminal domain-like"/>
    <property type="match status" value="1"/>
</dbReference>
<evidence type="ECO:0000256" key="10">
    <source>
        <dbReference type="ARBA" id="ARBA00033093"/>
    </source>
</evidence>
<keyword evidence="5 14" id="KW-0436">Ligase</keyword>
<dbReference type="GO" id="GO:0005524">
    <property type="term" value="F:ATP binding"/>
    <property type="evidence" value="ECO:0007669"/>
    <property type="project" value="UniProtKB-KW"/>
</dbReference>
<organism evidence="14 15">
    <name type="scientific">Williamwhitmania taraxaci</name>
    <dbReference type="NCBI Taxonomy" id="1640674"/>
    <lineage>
        <taxon>Bacteria</taxon>
        <taxon>Pseudomonadati</taxon>
        <taxon>Bacteroidota</taxon>
        <taxon>Bacteroidia</taxon>
        <taxon>Bacteroidales</taxon>
        <taxon>Williamwhitmaniaceae</taxon>
        <taxon>Williamwhitmania</taxon>
    </lineage>
</organism>
<evidence type="ECO:0000256" key="7">
    <source>
        <dbReference type="ARBA" id="ARBA00022840"/>
    </source>
</evidence>
<comment type="catalytic activity">
    <reaction evidence="11">
        <text>2-formamido-N(1)-(5-O-phospho-beta-D-ribosyl)acetamidine + ATP = 5-amino-1-(5-phospho-beta-D-ribosyl)imidazole + ADP + phosphate + H(+)</text>
        <dbReference type="Rhea" id="RHEA:23032"/>
        <dbReference type="ChEBI" id="CHEBI:15378"/>
        <dbReference type="ChEBI" id="CHEBI:30616"/>
        <dbReference type="ChEBI" id="CHEBI:43474"/>
        <dbReference type="ChEBI" id="CHEBI:137981"/>
        <dbReference type="ChEBI" id="CHEBI:147287"/>
        <dbReference type="ChEBI" id="CHEBI:456216"/>
        <dbReference type="EC" id="6.3.3.1"/>
    </reaction>
</comment>
<reference evidence="14 15" key="1">
    <citation type="submission" date="2016-09" db="EMBL/GenBank/DDBJ databases">
        <authorList>
            <person name="Capua I."/>
            <person name="De Benedictis P."/>
            <person name="Joannis T."/>
            <person name="Lombin L.H."/>
            <person name="Cattoli G."/>
        </authorList>
    </citation>
    <scope>NUCLEOTIDE SEQUENCE [LARGE SCALE GENOMIC DNA]</scope>
    <source>
        <strain evidence="14 15">A7P-90m</strain>
    </source>
</reference>
<dbReference type="InterPro" id="IPR036676">
    <property type="entry name" value="PurM-like_C_sf"/>
</dbReference>
<dbReference type="PANTHER" id="PTHR10520:SF12">
    <property type="entry name" value="TRIFUNCTIONAL PURINE BIOSYNTHETIC PROTEIN ADENOSINE-3"/>
    <property type="match status" value="1"/>
</dbReference>
<dbReference type="AlphaFoldDB" id="A0A1G6IU29"/>
<dbReference type="InterPro" id="IPR010918">
    <property type="entry name" value="PurM-like_C_dom"/>
</dbReference>
<dbReference type="Pfam" id="PF00586">
    <property type="entry name" value="AIRS"/>
    <property type="match status" value="1"/>
</dbReference>
<feature type="domain" description="PurM-like C-terminal" evidence="13">
    <location>
        <begin position="305"/>
        <end position="380"/>
    </location>
</feature>
<keyword evidence="7" id="KW-0067">ATP-binding</keyword>
<dbReference type="GO" id="GO:0006189">
    <property type="term" value="P:'de novo' IMP biosynthetic process"/>
    <property type="evidence" value="ECO:0007669"/>
    <property type="project" value="InterPro"/>
</dbReference>
<evidence type="ECO:0000259" key="12">
    <source>
        <dbReference type="Pfam" id="PF00586"/>
    </source>
</evidence>
<dbReference type="Gene3D" id="3.90.650.10">
    <property type="entry name" value="PurM-like C-terminal domain"/>
    <property type="match status" value="1"/>
</dbReference>
<evidence type="ECO:0000256" key="1">
    <source>
        <dbReference type="ARBA" id="ARBA00004686"/>
    </source>
</evidence>
<evidence type="ECO:0000256" key="11">
    <source>
        <dbReference type="ARBA" id="ARBA00049057"/>
    </source>
</evidence>